<sequence>MVVELTKITRLYNALSNLGGRAVWKLEATRSWQHCAKSHHGSGADKDNKTVQRLVKLGWKGSVEVRGNKELATLLGYPCIKEDMEPTGAFWKPAKRPLDCLKEVEVTGYSGPPGCDELIFFFIDNAVSLEKIIVNPREYVAWPCIKSTRSRFKKSGRDHAMGYMKEKIPKPIEFLCH</sequence>
<accession>A0A978VSR3</accession>
<dbReference type="Proteomes" id="UP000813462">
    <property type="component" value="Unassembled WGS sequence"/>
</dbReference>
<reference evidence="1" key="1">
    <citation type="journal article" date="2021" name="Front. Plant Sci.">
        <title>Chromosome-Scale Genome Assembly for Chinese Sour Jujube and Insights Into Its Genome Evolution and Domestication Signature.</title>
        <authorList>
            <person name="Shen L.-Y."/>
            <person name="Luo H."/>
            <person name="Wang X.-L."/>
            <person name="Wang X.-M."/>
            <person name="Qiu X.-J."/>
            <person name="Liu H."/>
            <person name="Zhou S.-S."/>
            <person name="Jia K.-H."/>
            <person name="Nie S."/>
            <person name="Bao Y.-T."/>
            <person name="Zhang R.-G."/>
            <person name="Yun Q.-Z."/>
            <person name="Chai Y.-H."/>
            <person name="Lu J.-Y."/>
            <person name="Li Y."/>
            <person name="Zhao S.-W."/>
            <person name="Mao J.-F."/>
            <person name="Jia S.-G."/>
            <person name="Mao Y.-M."/>
        </authorList>
    </citation>
    <scope>NUCLEOTIDE SEQUENCE</scope>
    <source>
        <strain evidence="1">AT0</strain>
        <tissue evidence="1">Leaf</tissue>
    </source>
</reference>
<comment type="caution">
    <text evidence="1">The sequence shown here is derived from an EMBL/GenBank/DDBJ whole genome shotgun (WGS) entry which is preliminary data.</text>
</comment>
<evidence type="ECO:0000313" key="1">
    <source>
        <dbReference type="EMBL" id="KAH7541858.1"/>
    </source>
</evidence>
<gene>
    <name evidence="1" type="ORF">FEM48_Zijuj02G0012000</name>
</gene>
<protein>
    <recommendedName>
        <fullName evidence="3">FBD domain-containing protein</fullName>
    </recommendedName>
</protein>
<organism evidence="1 2">
    <name type="scientific">Ziziphus jujuba var. spinosa</name>
    <dbReference type="NCBI Taxonomy" id="714518"/>
    <lineage>
        <taxon>Eukaryota</taxon>
        <taxon>Viridiplantae</taxon>
        <taxon>Streptophyta</taxon>
        <taxon>Embryophyta</taxon>
        <taxon>Tracheophyta</taxon>
        <taxon>Spermatophyta</taxon>
        <taxon>Magnoliopsida</taxon>
        <taxon>eudicotyledons</taxon>
        <taxon>Gunneridae</taxon>
        <taxon>Pentapetalae</taxon>
        <taxon>rosids</taxon>
        <taxon>fabids</taxon>
        <taxon>Rosales</taxon>
        <taxon>Rhamnaceae</taxon>
        <taxon>Paliureae</taxon>
        <taxon>Ziziphus</taxon>
    </lineage>
</organism>
<evidence type="ECO:0000313" key="2">
    <source>
        <dbReference type="Proteomes" id="UP000813462"/>
    </source>
</evidence>
<dbReference type="EMBL" id="JAEACU010000002">
    <property type="protein sequence ID" value="KAH7541858.1"/>
    <property type="molecule type" value="Genomic_DNA"/>
</dbReference>
<name>A0A978VSR3_ZIZJJ</name>
<evidence type="ECO:0008006" key="3">
    <source>
        <dbReference type="Google" id="ProtNLM"/>
    </source>
</evidence>
<dbReference type="AlphaFoldDB" id="A0A978VSR3"/>
<proteinExistence type="predicted"/>